<evidence type="ECO:0000259" key="1">
    <source>
        <dbReference type="Pfam" id="PF07734"/>
    </source>
</evidence>
<dbReference type="STRING" id="1504633.A0A2T7E2X4"/>
<dbReference type="OrthoDB" id="642531at2759"/>
<sequence>MTDVELAAVRSDWIAPLAMYPDGNTKKVMFGTGFCKAFVVDPSNGIPVVTFSLDGVKHDSQFATMGLFEESLVSVGRESDDIILSSPSAQAWFDVLSRLPTRTVGRLNQVCREWRAITKSECFVELHLLRQANLMSSTKIPQVMFTDGKPNSFKSLESFIGTPDALPPLVDGNSRVVCSKPCHGLNVGSFMCYDFVCNPITGYYKALPLLDHHRELRGSSSVFSYINARRSSLDRSGDGDAMFAGRFGLGYDTETGTHVLVRVAYKERNLATRDYELECKIRWIEDIFWEELDPPQRPIADTPPAYINGKLYWMADAKLGHHRPSSDHEEIIALDVSARKFELLKGPMRIHQDSDASIVELQGQVCMARSHPRKGTLEIWAMKDNGCWSMEYYIEVGRFSPEYSSDTAVTPLAVDSEDGRILLSTGKALGYYDPKTAKMQTIYSLGEHTKNKKFVPILVQESLIDPCDEVL</sequence>
<dbReference type="Gramene" id="PUZ62166">
    <property type="protein sequence ID" value="PUZ62166"/>
    <property type="gene ID" value="GQ55_4G335000"/>
</dbReference>
<gene>
    <name evidence="2" type="ORF">GQ55_4G335000</name>
</gene>
<proteinExistence type="predicted"/>
<protein>
    <recommendedName>
        <fullName evidence="1">F-box associated beta-propeller type 1 domain-containing protein</fullName>
    </recommendedName>
</protein>
<evidence type="ECO:0000313" key="3">
    <source>
        <dbReference type="Proteomes" id="UP000244336"/>
    </source>
</evidence>
<reference evidence="2 3" key="1">
    <citation type="submission" date="2018-04" db="EMBL/GenBank/DDBJ databases">
        <title>WGS assembly of Panicum hallii var. hallii HAL2.</title>
        <authorList>
            <person name="Lovell J."/>
            <person name="Jenkins J."/>
            <person name="Lowry D."/>
            <person name="Mamidi S."/>
            <person name="Sreedasyam A."/>
            <person name="Weng X."/>
            <person name="Barry K."/>
            <person name="Bonette J."/>
            <person name="Campitelli B."/>
            <person name="Daum C."/>
            <person name="Gordon S."/>
            <person name="Gould B."/>
            <person name="Lipzen A."/>
            <person name="MacQueen A."/>
            <person name="Palacio-Mejia J."/>
            <person name="Plott C."/>
            <person name="Shakirov E."/>
            <person name="Shu S."/>
            <person name="Yoshinaga Y."/>
            <person name="Zane M."/>
            <person name="Rokhsar D."/>
            <person name="Grimwood J."/>
            <person name="Schmutz J."/>
            <person name="Juenger T."/>
        </authorList>
    </citation>
    <scope>NUCLEOTIDE SEQUENCE [LARGE SCALE GENOMIC DNA]</scope>
    <source>
        <strain evidence="3">cv. HAL2</strain>
    </source>
</reference>
<evidence type="ECO:0000313" key="2">
    <source>
        <dbReference type="EMBL" id="PUZ62166.1"/>
    </source>
</evidence>
<name>A0A2T7E2X4_9POAL</name>
<dbReference type="Pfam" id="PF07734">
    <property type="entry name" value="FBA_1"/>
    <property type="match status" value="1"/>
</dbReference>
<feature type="domain" description="F-box associated beta-propeller type 1" evidence="1">
    <location>
        <begin position="243"/>
        <end position="453"/>
    </location>
</feature>
<dbReference type="PANTHER" id="PTHR31672">
    <property type="entry name" value="BNACNNG10540D PROTEIN"/>
    <property type="match status" value="1"/>
</dbReference>
<dbReference type="InterPro" id="IPR017451">
    <property type="entry name" value="F-box-assoc_interact_dom"/>
</dbReference>
<dbReference type="NCBIfam" id="TIGR01640">
    <property type="entry name" value="F_box_assoc_1"/>
    <property type="match status" value="1"/>
</dbReference>
<dbReference type="PANTHER" id="PTHR31672:SF13">
    <property type="entry name" value="F-BOX PROTEIN CPR30-LIKE"/>
    <property type="match status" value="1"/>
</dbReference>
<dbReference type="EMBL" id="CM009752">
    <property type="protein sequence ID" value="PUZ62166.1"/>
    <property type="molecule type" value="Genomic_DNA"/>
</dbReference>
<accession>A0A2T7E2X4</accession>
<dbReference type="InterPro" id="IPR006527">
    <property type="entry name" value="F-box-assoc_dom_typ1"/>
</dbReference>
<dbReference type="InterPro" id="IPR050796">
    <property type="entry name" value="SCF_F-box_component"/>
</dbReference>
<dbReference type="AlphaFoldDB" id="A0A2T7E2X4"/>
<dbReference type="Proteomes" id="UP000244336">
    <property type="component" value="Chromosome 4"/>
</dbReference>
<keyword evidence="3" id="KW-1185">Reference proteome</keyword>
<dbReference type="SUPFAM" id="SSF81383">
    <property type="entry name" value="F-box domain"/>
    <property type="match status" value="1"/>
</dbReference>
<dbReference type="InterPro" id="IPR036047">
    <property type="entry name" value="F-box-like_dom_sf"/>
</dbReference>
<organism evidence="2 3">
    <name type="scientific">Panicum hallii var. hallii</name>
    <dbReference type="NCBI Taxonomy" id="1504633"/>
    <lineage>
        <taxon>Eukaryota</taxon>
        <taxon>Viridiplantae</taxon>
        <taxon>Streptophyta</taxon>
        <taxon>Embryophyta</taxon>
        <taxon>Tracheophyta</taxon>
        <taxon>Spermatophyta</taxon>
        <taxon>Magnoliopsida</taxon>
        <taxon>Liliopsida</taxon>
        <taxon>Poales</taxon>
        <taxon>Poaceae</taxon>
        <taxon>PACMAD clade</taxon>
        <taxon>Panicoideae</taxon>
        <taxon>Panicodae</taxon>
        <taxon>Paniceae</taxon>
        <taxon>Panicinae</taxon>
        <taxon>Panicum</taxon>
        <taxon>Panicum sect. Panicum</taxon>
    </lineage>
</organism>